<evidence type="ECO:0000256" key="8">
    <source>
        <dbReference type="ARBA" id="ARBA00023163"/>
    </source>
</evidence>
<feature type="compositionally biased region" description="Polar residues" evidence="10">
    <location>
        <begin position="1071"/>
        <end position="1083"/>
    </location>
</feature>
<feature type="region of interest" description="Disordered" evidence="10">
    <location>
        <begin position="911"/>
        <end position="931"/>
    </location>
</feature>
<keyword evidence="12" id="KW-1185">Reference proteome</keyword>
<reference evidence="11" key="1">
    <citation type="submission" date="2022-03" db="EMBL/GenBank/DDBJ databases">
        <authorList>
            <person name="Martin C."/>
        </authorList>
    </citation>
    <scope>NUCLEOTIDE SEQUENCE</scope>
</reference>
<name>A0A8J1U1T2_OWEFU</name>
<dbReference type="SMART" id="SM00355">
    <property type="entry name" value="ZnF_C2H2"/>
    <property type="match status" value="12"/>
</dbReference>
<sequence>MADKQPFHSDKLQAADAQLNNPYSAALSYPGSSFSSLSETVSRNPYGQILFPGISPTSTQNSNSNGSMIGVNAVHRYPLPTSINPILNSSLTQSTASATYQSVAANIKSDSLSANTDEPQIYNNPPDIDIKLDLSNMETDTNMQNNDNCDVKGEPSNHDNNEAAEDSEATLIDSDHEHQPLMEKDNITLTSVPPNASTLILQNVALKGKLANLRTSQLFTDLIFLLKGGQEVFAHKALVCEYSGFAMQKCMDNIFIPNERSTVHIDLTVIQELEINEQLLNTALDFIYGIKVTTTLSEVTVLKRLANALIMPDLIFSIGEALKKIKKENEQISIKKENVEYVNDNEENNDNDESYPLEDTEPQTQIENQKITNAPVGIMGTSGLSGKGNKRKRGRPQKVQVEKMNAVNTETKRPPGKKRGRKKKIKTEEKEPESNDLETNFETAPVNVKMLEAPSNVEDSYIEEDAGAEETDVVDDMDDDWNADASDNEEANYEEEPVSEEDPTDAAYRPKQGRKPPKTSGKSSKAAKGYKTSFVCKKCDNLKFKTRQEAFEHKKSVHSMFSCDLCMRVYETEASLKVHNMTHTGDNPYIIKTDTGKVLYQCDICQEEFTERDRFYTHMRAHRGKKALECQICGLRFEWFRNYTDHLTSHSSYKCFKCSLCESSFKRENAHRKHMKIYHKEYSALDHMYIQPKSKPDPGNFPCDMCEQLFEYEIDLLRHKRTHTGPFQCEKCDKQFVKKDKYNRHVLAHTKPYQCEFCGKGFGRKDHLQKHNRIHTGEKPHICDICGLNFMFPASLISHKRSKHQTDQPFMCHTCGKQFKAPYALKEHQRLHSNLKPFKCPHCDKSFAQRKYHYRHVNTHLKPFKCSVCTKGFSRFSHLKKHTGSHHKSVEGGNQSAVLSKAKRKAREVRTGKGSIQFQQQGSLQQQQIQQSFPPNEDLLKSAQGMPPEILMHSHPMLQSQILPDQHNSTYQLLVPANNHHTQDLNADRSNTRERLGVEDRGMRMVDTRSHMGDSRPHMGDSRPHMGDARSHMGDTRPHLGDSRTHIGETSSHLGETRAYIGDPRTHLGDTRSNTGEKSLDFNPNSNQMYTLPMDPDQQAYNSILNLTPGLSHLMHYKP</sequence>
<dbReference type="GO" id="GO:0005634">
    <property type="term" value="C:nucleus"/>
    <property type="evidence" value="ECO:0007669"/>
    <property type="project" value="UniProtKB-SubCell"/>
</dbReference>
<dbReference type="SUPFAM" id="SSF57667">
    <property type="entry name" value="beta-beta-alpha zinc fingers"/>
    <property type="match status" value="7"/>
</dbReference>
<dbReference type="OrthoDB" id="7312725at2759"/>
<dbReference type="Proteomes" id="UP000749559">
    <property type="component" value="Unassembled WGS sequence"/>
</dbReference>
<feature type="compositionally biased region" description="Low complexity" evidence="10">
    <location>
        <begin position="914"/>
        <end position="931"/>
    </location>
</feature>
<evidence type="ECO:0000256" key="3">
    <source>
        <dbReference type="ARBA" id="ARBA00022737"/>
    </source>
</evidence>
<evidence type="ECO:0000256" key="6">
    <source>
        <dbReference type="ARBA" id="ARBA00023015"/>
    </source>
</evidence>
<dbReference type="InterPro" id="IPR013087">
    <property type="entry name" value="Znf_C2H2_type"/>
</dbReference>
<keyword evidence="3" id="KW-0677">Repeat</keyword>
<evidence type="ECO:0000256" key="7">
    <source>
        <dbReference type="ARBA" id="ARBA00023125"/>
    </source>
</evidence>
<feature type="compositionally biased region" description="Polar residues" evidence="10">
    <location>
        <begin position="362"/>
        <end position="372"/>
    </location>
</feature>
<dbReference type="InterPro" id="IPR036236">
    <property type="entry name" value="Znf_C2H2_sf"/>
</dbReference>
<dbReference type="EMBL" id="CAIIXF020000008">
    <property type="protein sequence ID" value="CAH1791668.1"/>
    <property type="molecule type" value="Genomic_DNA"/>
</dbReference>
<dbReference type="PROSITE" id="PS00028">
    <property type="entry name" value="ZINC_FINGER_C2H2_1"/>
    <property type="match status" value="9"/>
</dbReference>
<evidence type="ECO:0000256" key="4">
    <source>
        <dbReference type="ARBA" id="ARBA00022771"/>
    </source>
</evidence>
<feature type="compositionally biased region" description="Basic and acidic residues" evidence="10">
    <location>
        <begin position="1008"/>
        <end position="1047"/>
    </location>
</feature>
<keyword evidence="6" id="KW-0805">Transcription regulation</keyword>
<feature type="compositionally biased region" description="Acidic residues" evidence="10">
    <location>
        <begin position="343"/>
        <end position="361"/>
    </location>
</feature>
<dbReference type="InterPro" id="IPR000210">
    <property type="entry name" value="BTB/POZ_dom"/>
</dbReference>
<dbReference type="GO" id="GO:0008270">
    <property type="term" value="F:zinc ion binding"/>
    <property type="evidence" value="ECO:0007669"/>
    <property type="project" value="UniProtKB-KW"/>
</dbReference>
<evidence type="ECO:0000313" key="12">
    <source>
        <dbReference type="Proteomes" id="UP000749559"/>
    </source>
</evidence>
<comment type="caution">
    <text evidence="11">The sequence shown here is derived from an EMBL/GenBank/DDBJ whole genome shotgun (WGS) entry which is preliminary data.</text>
</comment>
<evidence type="ECO:0000256" key="2">
    <source>
        <dbReference type="ARBA" id="ARBA00022723"/>
    </source>
</evidence>
<dbReference type="InterPro" id="IPR011333">
    <property type="entry name" value="SKP1/BTB/POZ_sf"/>
</dbReference>
<dbReference type="FunFam" id="3.30.160.60:FF:000064">
    <property type="entry name" value="Early growth response protein 3"/>
    <property type="match status" value="1"/>
</dbReference>
<dbReference type="PROSITE" id="PS50157">
    <property type="entry name" value="ZINC_FINGER_C2H2_2"/>
    <property type="match status" value="11"/>
</dbReference>
<feature type="region of interest" description="Disordered" evidence="10">
    <location>
        <begin position="1008"/>
        <end position="1083"/>
    </location>
</feature>
<feature type="region of interest" description="Disordered" evidence="10">
    <location>
        <begin position="140"/>
        <end position="167"/>
    </location>
</feature>
<dbReference type="GO" id="GO:0010468">
    <property type="term" value="P:regulation of gene expression"/>
    <property type="evidence" value="ECO:0007669"/>
    <property type="project" value="TreeGrafter"/>
</dbReference>
<keyword evidence="4" id="KW-0863">Zinc-finger</keyword>
<comment type="subcellular location">
    <subcellularLocation>
        <location evidence="1">Nucleus</location>
    </subcellularLocation>
</comment>
<accession>A0A8J1U1T2</accession>
<feature type="region of interest" description="Disordered" evidence="10">
    <location>
        <begin position="468"/>
        <end position="526"/>
    </location>
</feature>
<keyword evidence="9" id="KW-0539">Nucleus</keyword>
<dbReference type="Gene3D" id="3.30.710.10">
    <property type="entry name" value="Potassium Channel Kv1.1, Chain A"/>
    <property type="match status" value="1"/>
</dbReference>
<gene>
    <name evidence="11" type="ORF">OFUS_LOCUS16725</name>
</gene>
<evidence type="ECO:0000256" key="1">
    <source>
        <dbReference type="ARBA" id="ARBA00004123"/>
    </source>
</evidence>
<dbReference type="PANTHER" id="PTHR16515:SF66">
    <property type="entry name" value="C2H2-TYPE DOMAIN-CONTAINING PROTEIN"/>
    <property type="match status" value="1"/>
</dbReference>
<keyword evidence="7" id="KW-0238">DNA-binding</keyword>
<keyword evidence="5" id="KW-0862">Zinc</keyword>
<dbReference type="PROSITE" id="PS50097">
    <property type="entry name" value="BTB"/>
    <property type="match status" value="1"/>
</dbReference>
<proteinExistence type="predicted"/>
<evidence type="ECO:0000256" key="10">
    <source>
        <dbReference type="SAM" id="MobiDB-lite"/>
    </source>
</evidence>
<feature type="compositionally biased region" description="Acidic residues" evidence="10">
    <location>
        <begin position="468"/>
        <end position="504"/>
    </location>
</feature>
<keyword evidence="2" id="KW-0479">Metal-binding</keyword>
<feature type="compositionally biased region" description="Basic and acidic residues" evidence="10">
    <location>
        <begin position="149"/>
        <end position="161"/>
    </location>
</feature>
<dbReference type="Gene3D" id="3.30.160.60">
    <property type="entry name" value="Classic Zinc Finger"/>
    <property type="match status" value="9"/>
</dbReference>
<dbReference type="AlphaFoldDB" id="A0A8J1U1T2"/>
<dbReference type="PANTHER" id="PTHR16515">
    <property type="entry name" value="PR DOMAIN ZINC FINGER PROTEIN"/>
    <property type="match status" value="1"/>
</dbReference>
<evidence type="ECO:0000256" key="9">
    <source>
        <dbReference type="ARBA" id="ARBA00023242"/>
    </source>
</evidence>
<evidence type="ECO:0000313" key="11">
    <source>
        <dbReference type="EMBL" id="CAH1791668.1"/>
    </source>
</evidence>
<feature type="region of interest" description="Disordered" evidence="10">
    <location>
        <begin position="341"/>
        <end position="448"/>
    </location>
</feature>
<feature type="compositionally biased region" description="Basic residues" evidence="10">
    <location>
        <begin position="414"/>
        <end position="425"/>
    </location>
</feature>
<organism evidence="11 12">
    <name type="scientific">Owenia fusiformis</name>
    <name type="common">Polychaete worm</name>
    <dbReference type="NCBI Taxonomy" id="6347"/>
    <lineage>
        <taxon>Eukaryota</taxon>
        <taxon>Metazoa</taxon>
        <taxon>Spiralia</taxon>
        <taxon>Lophotrochozoa</taxon>
        <taxon>Annelida</taxon>
        <taxon>Polychaeta</taxon>
        <taxon>Sedentaria</taxon>
        <taxon>Canalipalpata</taxon>
        <taxon>Sabellida</taxon>
        <taxon>Oweniida</taxon>
        <taxon>Oweniidae</taxon>
        <taxon>Owenia</taxon>
    </lineage>
</organism>
<dbReference type="InterPro" id="IPR050331">
    <property type="entry name" value="Zinc_finger"/>
</dbReference>
<dbReference type="CDD" id="cd18186">
    <property type="entry name" value="BTB_POZ_ZBTB_KLHL-like"/>
    <property type="match status" value="1"/>
</dbReference>
<keyword evidence="8" id="KW-0804">Transcription</keyword>
<protein>
    <submittedName>
        <fullName evidence="11">Uncharacterized protein</fullName>
    </submittedName>
</protein>
<dbReference type="GO" id="GO:0003677">
    <property type="term" value="F:DNA binding"/>
    <property type="evidence" value="ECO:0007669"/>
    <property type="project" value="UniProtKB-KW"/>
</dbReference>
<dbReference type="SUPFAM" id="SSF54695">
    <property type="entry name" value="POZ domain"/>
    <property type="match status" value="1"/>
</dbReference>
<evidence type="ECO:0000256" key="5">
    <source>
        <dbReference type="ARBA" id="ARBA00022833"/>
    </source>
</evidence>
<dbReference type="Pfam" id="PF00096">
    <property type="entry name" value="zf-C2H2"/>
    <property type="match status" value="4"/>
</dbReference>
<dbReference type="Pfam" id="PF00651">
    <property type="entry name" value="BTB"/>
    <property type="match status" value="1"/>
</dbReference>